<feature type="transmembrane region" description="Helical" evidence="1">
    <location>
        <begin position="142"/>
        <end position="161"/>
    </location>
</feature>
<gene>
    <name evidence="2" type="ORF">G9Q97_17225</name>
</gene>
<organism evidence="2 3">
    <name type="scientific">Cyclobacterium plantarum</name>
    <dbReference type="NCBI Taxonomy" id="2716263"/>
    <lineage>
        <taxon>Bacteria</taxon>
        <taxon>Pseudomonadati</taxon>
        <taxon>Bacteroidota</taxon>
        <taxon>Cytophagia</taxon>
        <taxon>Cytophagales</taxon>
        <taxon>Cyclobacteriaceae</taxon>
        <taxon>Cyclobacterium</taxon>
    </lineage>
</organism>
<keyword evidence="1" id="KW-0812">Transmembrane</keyword>
<keyword evidence="1" id="KW-1133">Transmembrane helix</keyword>
<keyword evidence="3" id="KW-1185">Reference proteome</keyword>
<accession>A0ABX0HCA1</accession>
<reference evidence="2 3" key="1">
    <citation type="submission" date="2020-03" db="EMBL/GenBank/DDBJ databases">
        <title>Cyclobacterium plantarum sp. nov., a marine bacterium isolated from a coastal-marine wetland.</title>
        <authorList>
            <person name="Sanchez-Porro C."/>
            <person name="Ventosa A."/>
            <person name="Amoozegar M."/>
        </authorList>
    </citation>
    <scope>NUCLEOTIDE SEQUENCE [LARGE SCALE GENOMIC DNA]</scope>
    <source>
        <strain evidence="2 3">GBPx2</strain>
    </source>
</reference>
<evidence type="ECO:0000313" key="3">
    <source>
        <dbReference type="Proteomes" id="UP000649799"/>
    </source>
</evidence>
<comment type="caution">
    <text evidence="2">The sequence shown here is derived from an EMBL/GenBank/DDBJ whole genome shotgun (WGS) entry which is preliminary data.</text>
</comment>
<sequence>MISKKSVVIKVLEILFSIAFVEFCLEASVILVLFIGSFIVNPEASKQLYLGLNLFDLYSFSKPYYISTVLLLIALTGLKSFIAYLTFSVFSKFQLSKPFNKELTEMLLRISHVSLGTGILSIIASWYCQWISKKGVAIPIDWTGNEILFFAGVIYIIALVFKKGTDLQTEHDLTV</sequence>
<keyword evidence="1" id="KW-0472">Membrane</keyword>
<feature type="transmembrane region" description="Helical" evidence="1">
    <location>
        <begin position="12"/>
        <end position="40"/>
    </location>
</feature>
<name>A0ABX0HCA1_9BACT</name>
<dbReference type="RefSeq" id="WP_166149047.1">
    <property type="nucleotide sequence ID" value="NZ_JAANYN010000007.1"/>
</dbReference>
<feature type="transmembrane region" description="Helical" evidence="1">
    <location>
        <begin position="106"/>
        <end position="127"/>
    </location>
</feature>
<evidence type="ECO:0000256" key="1">
    <source>
        <dbReference type="SAM" id="Phobius"/>
    </source>
</evidence>
<proteinExistence type="predicted"/>
<protein>
    <submittedName>
        <fullName evidence="2">DUF2975 domain-containing protein</fullName>
    </submittedName>
</protein>
<dbReference type="EMBL" id="JAANYN010000007">
    <property type="protein sequence ID" value="NHE58553.1"/>
    <property type="molecule type" value="Genomic_DNA"/>
</dbReference>
<feature type="transmembrane region" description="Helical" evidence="1">
    <location>
        <begin position="64"/>
        <end position="85"/>
    </location>
</feature>
<dbReference type="Proteomes" id="UP000649799">
    <property type="component" value="Unassembled WGS sequence"/>
</dbReference>
<evidence type="ECO:0000313" key="2">
    <source>
        <dbReference type="EMBL" id="NHE58553.1"/>
    </source>
</evidence>